<sequence length="118" mass="12682">MKGFAASSGIFIAGILLVSGYVMAYWHGDEAFFAPFLLAAAALVGLPLLYWLKATRKLPRPLARTVFAAMLGGIATCWLPLLAGWQDSGEFGIPLVIFSAVWLVAGLPILRAGIRHRP</sequence>
<proteinExistence type="predicted"/>
<organism evidence="2 3">
    <name type="scientific">Qipengyuania polymorpha</name>
    <dbReference type="NCBI Taxonomy" id="2867234"/>
    <lineage>
        <taxon>Bacteria</taxon>
        <taxon>Pseudomonadati</taxon>
        <taxon>Pseudomonadota</taxon>
        <taxon>Alphaproteobacteria</taxon>
        <taxon>Sphingomonadales</taxon>
        <taxon>Erythrobacteraceae</taxon>
        <taxon>Qipengyuania</taxon>
    </lineage>
</organism>
<dbReference type="EMBL" id="JAIGNK010000003">
    <property type="protein sequence ID" value="MBX7458353.1"/>
    <property type="molecule type" value="Genomic_DNA"/>
</dbReference>
<keyword evidence="3" id="KW-1185">Reference proteome</keyword>
<protein>
    <recommendedName>
        <fullName evidence="4">DUF4175 domain-containing protein</fullName>
    </recommendedName>
</protein>
<dbReference type="RefSeq" id="WP_221573775.1">
    <property type="nucleotide sequence ID" value="NZ_JAIGNK010000003.1"/>
</dbReference>
<evidence type="ECO:0008006" key="4">
    <source>
        <dbReference type="Google" id="ProtNLM"/>
    </source>
</evidence>
<keyword evidence="1" id="KW-1133">Transmembrane helix</keyword>
<gene>
    <name evidence="2" type="ORF">K3152_08860</name>
</gene>
<accession>A0ABS7IY70</accession>
<feature type="transmembrane region" description="Helical" evidence="1">
    <location>
        <begin position="32"/>
        <end position="52"/>
    </location>
</feature>
<evidence type="ECO:0000256" key="1">
    <source>
        <dbReference type="SAM" id="Phobius"/>
    </source>
</evidence>
<dbReference type="Proteomes" id="UP000783253">
    <property type="component" value="Unassembled WGS sequence"/>
</dbReference>
<feature type="transmembrane region" description="Helical" evidence="1">
    <location>
        <begin position="64"/>
        <end position="85"/>
    </location>
</feature>
<evidence type="ECO:0000313" key="2">
    <source>
        <dbReference type="EMBL" id="MBX7458353.1"/>
    </source>
</evidence>
<name>A0ABS7IY70_9SPHN</name>
<feature type="transmembrane region" description="Helical" evidence="1">
    <location>
        <begin position="7"/>
        <end position="26"/>
    </location>
</feature>
<keyword evidence="1" id="KW-0812">Transmembrane</keyword>
<keyword evidence="1" id="KW-0472">Membrane</keyword>
<reference evidence="2 3" key="1">
    <citation type="submission" date="2021-08" db="EMBL/GenBank/DDBJ databases">
        <title>Comparative Genomics Analysis of the Genus Qipengyuania Reveals Extensive Genetic Diversity and Metabolic Versatility, Including the Description of Fifteen Novel Species.</title>
        <authorList>
            <person name="Liu Y."/>
        </authorList>
    </citation>
    <scope>NUCLEOTIDE SEQUENCE [LARGE SCALE GENOMIC DNA]</scope>
    <source>
        <strain evidence="2 3">1NDH17</strain>
    </source>
</reference>
<evidence type="ECO:0000313" key="3">
    <source>
        <dbReference type="Proteomes" id="UP000783253"/>
    </source>
</evidence>
<comment type="caution">
    <text evidence="2">The sequence shown here is derived from an EMBL/GenBank/DDBJ whole genome shotgun (WGS) entry which is preliminary data.</text>
</comment>
<feature type="transmembrane region" description="Helical" evidence="1">
    <location>
        <begin position="91"/>
        <end position="110"/>
    </location>
</feature>